<keyword evidence="6" id="KW-1015">Disulfide bond</keyword>
<comment type="caution">
    <text evidence="12">The sequence shown here is derived from an EMBL/GenBank/DDBJ whole genome shotgun (WGS) entry which is preliminary data.</text>
</comment>
<evidence type="ECO:0000256" key="9">
    <source>
        <dbReference type="SAM" id="MobiDB-lite"/>
    </source>
</evidence>
<keyword evidence="5" id="KW-0472">Membrane</keyword>
<evidence type="ECO:0000256" key="5">
    <source>
        <dbReference type="ARBA" id="ARBA00023136"/>
    </source>
</evidence>
<dbReference type="Gene3D" id="1.20.58.1040">
    <property type="match status" value="1"/>
</dbReference>
<feature type="domain" description="X8" evidence="11">
    <location>
        <begin position="21"/>
        <end position="107"/>
    </location>
</feature>
<keyword evidence="3" id="KW-0336">GPI-anchor</keyword>
<keyword evidence="8" id="KW-0449">Lipoprotein</keyword>
<evidence type="ECO:0000256" key="7">
    <source>
        <dbReference type="ARBA" id="ARBA00023180"/>
    </source>
</evidence>
<dbReference type="PANTHER" id="PTHR31044:SF60">
    <property type="entry name" value="PLASMODESMATA CALLOSE-BINDING PROTEIN 4"/>
    <property type="match status" value="1"/>
</dbReference>
<keyword evidence="7" id="KW-0325">Glycoprotein</keyword>
<evidence type="ECO:0000256" key="8">
    <source>
        <dbReference type="ARBA" id="ARBA00023288"/>
    </source>
</evidence>
<feature type="signal peptide" evidence="10">
    <location>
        <begin position="1"/>
        <end position="20"/>
    </location>
</feature>
<keyword evidence="4 10" id="KW-0732">Signal</keyword>
<dbReference type="InterPro" id="IPR012946">
    <property type="entry name" value="X8"/>
</dbReference>
<comment type="subcellular location">
    <subcellularLocation>
        <location evidence="1">Cell membrane</location>
        <topology evidence="1">Lipid-anchor</topology>
        <topology evidence="1">GPI-anchor</topology>
    </subcellularLocation>
</comment>
<gene>
    <name evidence="12" type="ORF">CASFOL_024219</name>
</gene>
<feature type="compositionally biased region" description="Basic and acidic residues" evidence="9">
    <location>
        <begin position="132"/>
        <end position="150"/>
    </location>
</feature>
<protein>
    <recommendedName>
        <fullName evidence="11">X8 domain-containing protein</fullName>
    </recommendedName>
</protein>
<keyword evidence="13" id="KW-1185">Reference proteome</keyword>
<dbReference type="GO" id="GO:0009506">
    <property type="term" value="C:plasmodesma"/>
    <property type="evidence" value="ECO:0007669"/>
    <property type="project" value="UniProtKB-ARBA"/>
</dbReference>
<dbReference type="InterPro" id="IPR044788">
    <property type="entry name" value="X8_dom_prot"/>
</dbReference>
<sequence>MAVFAVCFLLILSMAGYSDANYCVCNTGQSDSVLQKNIDYACGAGADCAQIQQTGPCFNPNTVRDHCNYAVNSYYQRRGQAVGSCDFQGTATVTQTAPATTTSTCVYPSGPRHRRDSNHRDPYHRRNTNHWNSDHWRNSNHRNSDRWRNT</sequence>
<dbReference type="FunFam" id="1.20.58.1040:FF:000001">
    <property type="entry name" value="Glucan endo-1,3-beta-glucosidase 4"/>
    <property type="match status" value="1"/>
</dbReference>
<evidence type="ECO:0000256" key="4">
    <source>
        <dbReference type="ARBA" id="ARBA00022729"/>
    </source>
</evidence>
<evidence type="ECO:0000313" key="12">
    <source>
        <dbReference type="EMBL" id="KAL3631235.1"/>
    </source>
</evidence>
<evidence type="ECO:0000259" key="11">
    <source>
        <dbReference type="SMART" id="SM00768"/>
    </source>
</evidence>
<evidence type="ECO:0000313" key="13">
    <source>
        <dbReference type="Proteomes" id="UP001632038"/>
    </source>
</evidence>
<dbReference type="GO" id="GO:0098552">
    <property type="term" value="C:side of membrane"/>
    <property type="evidence" value="ECO:0007669"/>
    <property type="project" value="UniProtKB-KW"/>
</dbReference>
<feature type="region of interest" description="Disordered" evidence="9">
    <location>
        <begin position="103"/>
        <end position="150"/>
    </location>
</feature>
<dbReference type="SMART" id="SM00768">
    <property type="entry name" value="X8"/>
    <property type="match status" value="1"/>
</dbReference>
<dbReference type="Proteomes" id="UP001632038">
    <property type="component" value="Unassembled WGS sequence"/>
</dbReference>
<evidence type="ECO:0000256" key="3">
    <source>
        <dbReference type="ARBA" id="ARBA00022622"/>
    </source>
</evidence>
<feature type="compositionally biased region" description="Basic residues" evidence="9">
    <location>
        <begin position="111"/>
        <end position="128"/>
    </location>
</feature>
<reference evidence="13" key="1">
    <citation type="journal article" date="2024" name="IScience">
        <title>Strigolactones Initiate the Formation of Haustorium-like Structures in Castilleja.</title>
        <authorList>
            <person name="Buerger M."/>
            <person name="Peterson D."/>
            <person name="Chory J."/>
        </authorList>
    </citation>
    <scope>NUCLEOTIDE SEQUENCE [LARGE SCALE GENOMIC DNA]</scope>
</reference>
<dbReference type="EMBL" id="JAVIJP010000032">
    <property type="protein sequence ID" value="KAL3631235.1"/>
    <property type="molecule type" value="Genomic_DNA"/>
</dbReference>
<keyword evidence="2" id="KW-1003">Cell membrane</keyword>
<accession>A0ABD3CMS1</accession>
<evidence type="ECO:0000256" key="6">
    <source>
        <dbReference type="ARBA" id="ARBA00023157"/>
    </source>
</evidence>
<dbReference type="PANTHER" id="PTHR31044">
    <property type="entry name" value="BETA-1,3 GLUCANASE"/>
    <property type="match status" value="1"/>
</dbReference>
<proteinExistence type="predicted"/>
<dbReference type="GO" id="GO:0005886">
    <property type="term" value="C:plasma membrane"/>
    <property type="evidence" value="ECO:0007669"/>
    <property type="project" value="UniProtKB-SubCell"/>
</dbReference>
<name>A0ABD3CMS1_9LAMI</name>
<feature type="chain" id="PRO_5044810432" description="X8 domain-containing protein" evidence="10">
    <location>
        <begin position="21"/>
        <end position="150"/>
    </location>
</feature>
<dbReference type="Pfam" id="PF07983">
    <property type="entry name" value="X8"/>
    <property type="match status" value="1"/>
</dbReference>
<dbReference type="AlphaFoldDB" id="A0ABD3CMS1"/>
<evidence type="ECO:0000256" key="2">
    <source>
        <dbReference type="ARBA" id="ARBA00022475"/>
    </source>
</evidence>
<evidence type="ECO:0000256" key="1">
    <source>
        <dbReference type="ARBA" id="ARBA00004609"/>
    </source>
</evidence>
<organism evidence="12 13">
    <name type="scientific">Castilleja foliolosa</name>
    <dbReference type="NCBI Taxonomy" id="1961234"/>
    <lineage>
        <taxon>Eukaryota</taxon>
        <taxon>Viridiplantae</taxon>
        <taxon>Streptophyta</taxon>
        <taxon>Embryophyta</taxon>
        <taxon>Tracheophyta</taxon>
        <taxon>Spermatophyta</taxon>
        <taxon>Magnoliopsida</taxon>
        <taxon>eudicotyledons</taxon>
        <taxon>Gunneridae</taxon>
        <taxon>Pentapetalae</taxon>
        <taxon>asterids</taxon>
        <taxon>lamiids</taxon>
        <taxon>Lamiales</taxon>
        <taxon>Orobanchaceae</taxon>
        <taxon>Pedicularideae</taxon>
        <taxon>Castillejinae</taxon>
        <taxon>Castilleja</taxon>
    </lineage>
</organism>
<evidence type="ECO:0000256" key="10">
    <source>
        <dbReference type="SAM" id="SignalP"/>
    </source>
</evidence>